<dbReference type="SUPFAM" id="SSF51445">
    <property type="entry name" value="(Trans)glycosidases"/>
    <property type="match status" value="1"/>
</dbReference>
<comment type="caution">
    <text evidence="1">The sequence shown here is derived from an EMBL/GenBank/DDBJ whole genome shotgun (WGS) entry which is preliminary data.</text>
</comment>
<accession>A0A5C6DBV6</accession>
<dbReference type="CDD" id="cd02795">
    <property type="entry name" value="CBM6-CBM35-CBM36_like"/>
    <property type="match status" value="1"/>
</dbReference>
<evidence type="ECO:0000313" key="2">
    <source>
        <dbReference type="Proteomes" id="UP000319143"/>
    </source>
</evidence>
<reference evidence="1 2" key="1">
    <citation type="submission" date="2019-02" db="EMBL/GenBank/DDBJ databases">
        <title>Deep-cultivation of Planctomycetes and their phenomic and genomic characterization uncovers novel biology.</title>
        <authorList>
            <person name="Wiegand S."/>
            <person name="Jogler M."/>
            <person name="Boedeker C."/>
            <person name="Pinto D."/>
            <person name="Vollmers J."/>
            <person name="Rivas-Marin E."/>
            <person name="Kohn T."/>
            <person name="Peeters S.H."/>
            <person name="Heuer A."/>
            <person name="Rast P."/>
            <person name="Oberbeckmann S."/>
            <person name="Bunk B."/>
            <person name="Jeske O."/>
            <person name="Meyerdierks A."/>
            <person name="Storesund J.E."/>
            <person name="Kallscheuer N."/>
            <person name="Luecker S."/>
            <person name="Lage O.M."/>
            <person name="Pohl T."/>
            <person name="Merkel B.J."/>
            <person name="Hornburger P."/>
            <person name="Mueller R.-W."/>
            <person name="Bruemmer F."/>
            <person name="Labrenz M."/>
            <person name="Spormann A.M."/>
            <person name="Op Den Camp H."/>
            <person name="Overmann J."/>
            <person name="Amann R."/>
            <person name="Jetten M.S.M."/>
            <person name="Mascher T."/>
            <person name="Medema M.H."/>
            <person name="Devos D.P."/>
            <person name="Kaster A.-K."/>
            <person name="Ovreas L."/>
            <person name="Rohde M."/>
            <person name="Galperin M.Y."/>
            <person name="Jogler C."/>
        </authorList>
    </citation>
    <scope>NUCLEOTIDE SEQUENCE [LARGE SCALE GENOMIC DNA]</scope>
    <source>
        <strain evidence="1 2">Poly41</strain>
    </source>
</reference>
<dbReference type="Proteomes" id="UP000319143">
    <property type="component" value="Unassembled WGS sequence"/>
</dbReference>
<proteinExistence type="predicted"/>
<gene>
    <name evidence="1" type="ORF">Poly41_49430</name>
</gene>
<evidence type="ECO:0000313" key="1">
    <source>
        <dbReference type="EMBL" id="TWU33191.1"/>
    </source>
</evidence>
<dbReference type="Gene3D" id="3.20.20.80">
    <property type="entry name" value="Glycosidases"/>
    <property type="match status" value="1"/>
</dbReference>
<protein>
    <recommendedName>
        <fullName evidence="3">Glycosyl hydrolase-like 10 domain-containing protein</fullName>
    </recommendedName>
</protein>
<sequence length="540" mass="61845">MKKQVTYLIYILLSILSLSRGVLAESYKPQWKADSSSEFEVGTQIRAWTMQDEGMDYLLDNMQSMAGINDLYMVVVMHKEHRPFRAPEFPHNPARDSWEAEDSRVTFFPEMSRYGNIKPQLSKHKWIRETDWLRLMVEAARARGLSTGAEVSHYPIPKALLKANPDWQMKTIDGTSWSEDRFCPNNPVVREYLIALYGDLAANYDLDYIQTCQRLFSHNEIDDGGTCFCTYCMAEAKATGFDLEAAIPILKKDKNAEPQKSQWLKFRRDSSTKLYRELSEKIKQENPACQLRLNDIWFWEGRDAIESGLDLNAVAPYLGSIVNQDHTEQKGRKNEGFALRKKWLSVNRDFLGPDKPLICGIAPRMDASPKLVKEGIKVALEHPAKINGLALKHYDGASFSLLRAFKQGMIDAGVQGLTPTLGKEIEEMELENYAKFSEELVEEWGVETKGTGKATYTFDNPSGLYDIRITYFDEEEGQSKVTLKVADQEKASFKMDEDVDCWRWRLFKNIQVNAGDPITLIGEADENEQAKLDFIEFIRR</sequence>
<evidence type="ECO:0008006" key="3">
    <source>
        <dbReference type="Google" id="ProtNLM"/>
    </source>
</evidence>
<keyword evidence="2" id="KW-1185">Reference proteome</keyword>
<dbReference type="AlphaFoldDB" id="A0A5C6DBV6"/>
<name>A0A5C6DBV6_9BACT</name>
<dbReference type="EMBL" id="SJPV01000010">
    <property type="protein sequence ID" value="TWU33191.1"/>
    <property type="molecule type" value="Genomic_DNA"/>
</dbReference>
<dbReference type="Gene3D" id="2.60.120.260">
    <property type="entry name" value="Galactose-binding domain-like"/>
    <property type="match status" value="1"/>
</dbReference>
<dbReference type="InterPro" id="IPR017853">
    <property type="entry name" value="GH"/>
</dbReference>
<organism evidence="1 2">
    <name type="scientific">Novipirellula artificiosorum</name>
    <dbReference type="NCBI Taxonomy" id="2528016"/>
    <lineage>
        <taxon>Bacteria</taxon>
        <taxon>Pseudomonadati</taxon>
        <taxon>Planctomycetota</taxon>
        <taxon>Planctomycetia</taxon>
        <taxon>Pirellulales</taxon>
        <taxon>Pirellulaceae</taxon>
        <taxon>Novipirellula</taxon>
    </lineage>
</organism>